<evidence type="ECO:0000256" key="1">
    <source>
        <dbReference type="SAM" id="MobiDB-lite"/>
    </source>
</evidence>
<dbReference type="InterPro" id="IPR043128">
    <property type="entry name" value="Rev_trsase/Diguanyl_cyclase"/>
</dbReference>
<evidence type="ECO:0000313" key="4">
    <source>
        <dbReference type="Proteomes" id="UP000225706"/>
    </source>
</evidence>
<dbReference type="PANTHER" id="PTHR37984:SF11">
    <property type="entry name" value="INTEGRASE CATALYTIC DOMAIN-CONTAINING PROTEIN"/>
    <property type="match status" value="1"/>
</dbReference>
<evidence type="ECO:0000313" key="3">
    <source>
        <dbReference type="EMBL" id="PFX30296.1"/>
    </source>
</evidence>
<dbReference type="SUPFAM" id="SSF56672">
    <property type="entry name" value="DNA/RNA polymerases"/>
    <property type="match status" value="1"/>
</dbReference>
<dbReference type="Gene3D" id="3.30.70.270">
    <property type="match status" value="2"/>
</dbReference>
<proteinExistence type="predicted"/>
<dbReference type="InterPro" id="IPR041588">
    <property type="entry name" value="Integrase_H2C2"/>
</dbReference>
<dbReference type="InterPro" id="IPR048270">
    <property type="entry name" value="PNMA_C"/>
</dbReference>
<gene>
    <name evidence="3" type="primary">K02A2.6</name>
    <name evidence="3" type="ORF">AWC38_SpisGene4892</name>
</gene>
<dbReference type="EMBL" id="LSMT01000052">
    <property type="protein sequence ID" value="PFX30296.1"/>
    <property type="molecule type" value="Genomic_DNA"/>
</dbReference>
<dbReference type="OrthoDB" id="5987886at2759"/>
<dbReference type="InterPro" id="IPR050951">
    <property type="entry name" value="Retrovirus_Pol_polyprotein"/>
</dbReference>
<dbReference type="Proteomes" id="UP000225706">
    <property type="component" value="Unassembled WGS sequence"/>
</dbReference>
<dbReference type="STRING" id="50429.A0A2B4SLQ4"/>
<dbReference type="InterPro" id="IPR043502">
    <property type="entry name" value="DNA/RNA_pol_sf"/>
</dbReference>
<dbReference type="PROSITE" id="PS50878">
    <property type="entry name" value="RT_POL"/>
    <property type="match status" value="1"/>
</dbReference>
<dbReference type="AlphaFoldDB" id="A0A2B4SLQ4"/>
<dbReference type="Pfam" id="PF00078">
    <property type="entry name" value="RVT_1"/>
    <property type="match status" value="1"/>
</dbReference>
<organism evidence="3 4">
    <name type="scientific">Stylophora pistillata</name>
    <name type="common">Smooth cauliflower coral</name>
    <dbReference type="NCBI Taxonomy" id="50429"/>
    <lineage>
        <taxon>Eukaryota</taxon>
        <taxon>Metazoa</taxon>
        <taxon>Cnidaria</taxon>
        <taxon>Anthozoa</taxon>
        <taxon>Hexacorallia</taxon>
        <taxon>Scleractinia</taxon>
        <taxon>Astrocoeniina</taxon>
        <taxon>Pocilloporidae</taxon>
        <taxon>Stylophora</taxon>
    </lineage>
</organism>
<evidence type="ECO:0000259" key="2">
    <source>
        <dbReference type="PROSITE" id="PS50878"/>
    </source>
</evidence>
<dbReference type="Pfam" id="PF17921">
    <property type="entry name" value="Integrase_H2C2"/>
    <property type="match status" value="1"/>
</dbReference>
<dbReference type="CDD" id="cd01647">
    <property type="entry name" value="RT_LTR"/>
    <property type="match status" value="1"/>
</dbReference>
<reference evidence="4" key="1">
    <citation type="journal article" date="2017" name="bioRxiv">
        <title>Comparative analysis of the genomes of Stylophora pistillata and Acropora digitifera provides evidence for extensive differences between species of corals.</title>
        <authorList>
            <person name="Voolstra C.R."/>
            <person name="Li Y."/>
            <person name="Liew Y.J."/>
            <person name="Baumgarten S."/>
            <person name="Zoccola D."/>
            <person name="Flot J.-F."/>
            <person name="Tambutte S."/>
            <person name="Allemand D."/>
            <person name="Aranda M."/>
        </authorList>
    </citation>
    <scope>NUCLEOTIDE SEQUENCE [LARGE SCALE GENOMIC DNA]</scope>
</reference>
<protein>
    <submittedName>
        <fullName evidence="3">Uncharacterized protein K02A2.6</fullName>
    </submittedName>
</protein>
<dbReference type="Gene3D" id="3.10.10.10">
    <property type="entry name" value="HIV Type 1 Reverse Transcriptase, subunit A, domain 1"/>
    <property type="match status" value="1"/>
</dbReference>
<feature type="domain" description="Reverse transcriptase" evidence="2">
    <location>
        <begin position="402"/>
        <end position="579"/>
    </location>
</feature>
<dbReference type="Gene3D" id="1.10.340.70">
    <property type="match status" value="1"/>
</dbReference>
<name>A0A2B4SLQ4_STYPI</name>
<accession>A0A2B4SLQ4</accession>
<dbReference type="PANTHER" id="PTHR37984">
    <property type="entry name" value="PROTEIN CBG26694"/>
    <property type="match status" value="1"/>
</dbReference>
<dbReference type="InterPro" id="IPR000477">
    <property type="entry name" value="RT_dom"/>
</dbReference>
<keyword evidence="4" id="KW-1185">Reference proteome</keyword>
<dbReference type="Pfam" id="PF14893">
    <property type="entry name" value="PNMA"/>
    <property type="match status" value="1"/>
</dbReference>
<feature type="region of interest" description="Disordered" evidence="1">
    <location>
        <begin position="142"/>
        <end position="164"/>
    </location>
</feature>
<comment type="caution">
    <text evidence="3">The sequence shown here is derived from an EMBL/GenBank/DDBJ whole genome shotgun (WGS) entry which is preliminary data.</text>
</comment>
<sequence length="809" mass="91560">MPVVTIDNGKRALLPHLGGPAVQDIFATLSDTGTTYMEALTALNTYFSPHKSLQFERHTFRQAHQMPNESIAQYVTRLRRLGEHCDFDKYSLDETIKDQLIEHCHSNTLRRRLLREKSTASLGSLLDIARSMESANFQAANIENTSSQERSDNGHQLTTPTVSEEDQVNFTSEKQQQCTHCGNQRDHQPRTPRCLAFRKTCSQCTILDACVRKEPKPQATQMVHRQRHSRPGMFCNSSDEDDCHEAFHFNLNQAKADIIEGTPVQVCIDSGATANTIDYATYEAISAAKTVPLKPTNMDLARFLALKARNAGCLLSRETSTRLGMLHIAAFTTTEHSLCHAEYQYLLQKFPAVFSGKIGKLKAYQLELNIDPTVRPVVQHSRPTPLHYRAKVEAKLKQLEDQDIIEQVTGPTPWVSPLVIVDKPNSDIRLCVNMCKPNEALRRTHHPYPTAEEILQDLNGSKYFSKIDLKECYHQIELGESSRHLTTFKTHVGLRRYKRLPYGASVGSELCQHVIGQVLEGCHNVRNIADDILVHGTTKEEHDRSLENVLLRLQEKNLTVNPAKCLFGVPELNYYGFHISAQGVSPDKDRIHAIKHMQPPNTATEARSFLGLVNTVARFFPNLATMTEPIRRITRKNCAWSWVQSNLKPLTSCVTSYLVTRFWSIVIPPSPPKSFSVASESDLTLKIIKECLGTGSWSAATAPFVDLKEELCQKRGILLRNNRIVIPEALRPRILQLAHEWHQGITKVKQHLRQRVWLPGIDTQAERHVRECLGCQIVGRTPSPEPLRMTDTPKEVWHTIHMDYCGPFP</sequence>